<accession>A0A9Q1QEM4</accession>
<feature type="compositionally biased region" description="Basic and acidic residues" evidence="1">
    <location>
        <begin position="184"/>
        <end position="193"/>
    </location>
</feature>
<dbReference type="PANTHER" id="PTHR46033">
    <property type="entry name" value="PROTEIN MAIN-LIKE 2"/>
    <property type="match status" value="1"/>
</dbReference>
<dbReference type="OrthoDB" id="1433100at2759"/>
<proteinExistence type="predicted"/>
<dbReference type="GO" id="GO:0010073">
    <property type="term" value="P:meristem maintenance"/>
    <property type="evidence" value="ECO:0007669"/>
    <property type="project" value="InterPro"/>
</dbReference>
<dbReference type="AlphaFoldDB" id="A0A9Q1QEM4"/>
<evidence type="ECO:0000256" key="2">
    <source>
        <dbReference type="SAM" id="Phobius"/>
    </source>
</evidence>
<evidence type="ECO:0000256" key="1">
    <source>
        <dbReference type="SAM" id="MobiDB-lite"/>
    </source>
</evidence>
<evidence type="ECO:0008006" key="5">
    <source>
        <dbReference type="Google" id="ProtNLM"/>
    </source>
</evidence>
<comment type="caution">
    <text evidence="3">The sequence shown here is derived from an EMBL/GenBank/DDBJ whole genome shotgun (WGS) entry which is preliminary data.</text>
</comment>
<keyword evidence="4" id="KW-1185">Reference proteome</keyword>
<evidence type="ECO:0000313" key="4">
    <source>
        <dbReference type="Proteomes" id="UP001153076"/>
    </source>
</evidence>
<evidence type="ECO:0000313" key="3">
    <source>
        <dbReference type="EMBL" id="KAJ8437820.1"/>
    </source>
</evidence>
<feature type="region of interest" description="Disordered" evidence="1">
    <location>
        <begin position="119"/>
        <end position="193"/>
    </location>
</feature>
<reference evidence="3" key="1">
    <citation type="submission" date="2022-04" db="EMBL/GenBank/DDBJ databases">
        <title>Carnegiea gigantea Genome sequencing and assembly v2.</title>
        <authorList>
            <person name="Copetti D."/>
            <person name="Sanderson M.J."/>
            <person name="Burquez A."/>
            <person name="Wojciechowski M.F."/>
        </authorList>
    </citation>
    <scope>NUCLEOTIDE SEQUENCE</scope>
    <source>
        <strain evidence="3">SGP5-SGP5p</strain>
        <tissue evidence="3">Aerial part</tissue>
    </source>
</reference>
<dbReference type="EMBL" id="JAKOGI010000278">
    <property type="protein sequence ID" value="KAJ8437820.1"/>
    <property type="molecule type" value="Genomic_DNA"/>
</dbReference>
<keyword evidence="2" id="KW-0472">Membrane</keyword>
<dbReference type="Proteomes" id="UP001153076">
    <property type="component" value="Unassembled WGS sequence"/>
</dbReference>
<dbReference type="InterPro" id="IPR044824">
    <property type="entry name" value="MAIN-like"/>
</dbReference>
<gene>
    <name evidence="3" type="ORF">Cgig2_013436</name>
</gene>
<sequence length="530" mass="59647">MTISATHFTPSAAFAPCPLEPLEQRLKQQGKGEGIFEGNINGVAAIEIGSGRGARLVWRFFAVAAGFLSCNGGVELLFRFDRCSMKSRAAGKRRAGSSVPTGAGSPRIEQCTKRSIMDEDLQMPSGNEFVPSEAGGSTEDSVSLVEESGGKVGAFGSEGDEVGDDDADSPEGSIQGRSRKRRREPSMEDRRWRREAAGDGFAFDKDGRGGRGVIPVSVRGRCTLDKICKFNKTVQPYHREAIEGTILKPVLEYRPFPMQRDLTTVLVKAWVSWRKAFRLTGRLVPFSVYDVAFFIGLPVTGKIVEFAEGDFLTTDIARMYVTEKSDKLKREKGSKKPVFKNYIKVMKQLLDANNEPEKVELWLSLYAWMVMSGLMFPRTPYGAAWSDVRGLGKYAWAEAVWCLLIEAVEEMQQKLEGHVSDVQMNGFSLLLQVWFYEHTTRFAKYDKGMFPRLASWTVYDAFQLVAGIKESEIIPVLHPRPEEMGVRMIRDFMKSPEYGYYILDGEGVLSYEERLHRARQEAHEEREKLR</sequence>
<dbReference type="PANTHER" id="PTHR46033:SF8">
    <property type="entry name" value="PROTEIN MAINTENANCE OF MERISTEMS-LIKE"/>
    <property type="match status" value="1"/>
</dbReference>
<keyword evidence="2" id="KW-1133">Transmembrane helix</keyword>
<organism evidence="3 4">
    <name type="scientific">Carnegiea gigantea</name>
    <dbReference type="NCBI Taxonomy" id="171969"/>
    <lineage>
        <taxon>Eukaryota</taxon>
        <taxon>Viridiplantae</taxon>
        <taxon>Streptophyta</taxon>
        <taxon>Embryophyta</taxon>
        <taxon>Tracheophyta</taxon>
        <taxon>Spermatophyta</taxon>
        <taxon>Magnoliopsida</taxon>
        <taxon>eudicotyledons</taxon>
        <taxon>Gunneridae</taxon>
        <taxon>Pentapetalae</taxon>
        <taxon>Caryophyllales</taxon>
        <taxon>Cactineae</taxon>
        <taxon>Cactaceae</taxon>
        <taxon>Cactoideae</taxon>
        <taxon>Echinocereeae</taxon>
        <taxon>Carnegiea</taxon>
    </lineage>
</organism>
<protein>
    <recommendedName>
        <fullName evidence="5">Aminotransferase-like plant mobile domain-containing protein</fullName>
    </recommendedName>
</protein>
<keyword evidence="2" id="KW-0812">Transmembrane</keyword>
<feature type="compositionally biased region" description="Acidic residues" evidence="1">
    <location>
        <begin position="158"/>
        <end position="169"/>
    </location>
</feature>
<feature type="transmembrane region" description="Helical" evidence="2">
    <location>
        <begin position="56"/>
        <end position="78"/>
    </location>
</feature>
<name>A0A9Q1QEM4_9CARY</name>